<organism evidence="9 10">
    <name type="scientific">Pocillopora damicornis</name>
    <name type="common">Cauliflower coral</name>
    <name type="synonym">Millepora damicornis</name>
    <dbReference type="NCBI Taxonomy" id="46731"/>
    <lineage>
        <taxon>Eukaryota</taxon>
        <taxon>Metazoa</taxon>
        <taxon>Cnidaria</taxon>
        <taxon>Anthozoa</taxon>
        <taxon>Hexacorallia</taxon>
        <taxon>Scleractinia</taxon>
        <taxon>Astrocoeniina</taxon>
        <taxon>Pocilloporidae</taxon>
        <taxon>Pocillopora</taxon>
    </lineage>
</organism>
<dbReference type="OrthoDB" id="5596742at2759"/>
<evidence type="ECO:0000256" key="4">
    <source>
        <dbReference type="ARBA" id="ARBA00037746"/>
    </source>
</evidence>
<accession>A0A3M6U2Z2</accession>
<reference evidence="9 10" key="1">
    <citation type="journal article" date="2018" name="Sci. Rep.">
        <title>Comparative analysis of the Pocillopora damicornis genome highlights role of immune system in coral evolution.</title>
        <authorList>
            <person name="Cunning R."/>
            <person name="Bay R.A."/>
            <person name="Gillette P."/>
            <person name="Baker A.C."/>
            <person name="Traylor-Knowles N."/>
        </authorList>
    </citation>
    <scope>NUCLEOTIDE SEQUENCE [LARGE SCALE GENOMIC DNA]</scope>
    <source>
        <strain evidence="9">RSMAS</strain>
        <tissue evidence="9">Whole animal</tissue>
    </source>
</reference>
<sequence length="190" mass="21435">MSSSDIKDLIGRLTNQNNESQRTGCKKCGYSGHLTFQCRNFVRVDPKKDVVVDVSSTSSEEEDSDKEISVSSTTTPTSSDSDSKRKKSQRRKTVKERSQSLERALKQRDVPRQRAASYSPPALKRAKRSHSVTTDETDKRKNSQGVNTERATNTKKRKKAEGKRAEKDTRQPQSLSDALQDYSTLMFLTI</sequence>
<evidence type="ECO:0000256" key="6">
    <source>
        <dbReference type="PROSITE-ProRule" id="PRU00047"/>
    </source>
</evidence>
<evidence type="ECO:0000256" key="3">
    <source>
        <dbReference type="ARBA" id="ARBA00022833"/>
    </source>
</evidence>
<dbReference type="PROSITE" id="PS50158">
    <property type="entry name" value="ZF_CCHC"/>
    <property type="match status" value="1"/>
</dbReference>
<proteinExistence type="predicted"/>
<keyword evidence="10" id="KW-1185">Reference proteome</keyword>
<evidence type="ECO:0000313" key="10">
    <source>
        <dbReference type="Proteomes" id="UP000275408"/>
    </source>
</evidence>
<dbReference type="InterPro" id="IPR001878">
    <property type="entry name" value="Znf_CCHC"/>
</dbReference>
<dbReference type="GO" id="GO:0003676">
    <property type="term" value="F:nucleic acid binding"/>
    <property type="evidence" value="ECO:0007669"/>
    <property type="project" value="InterPro"/>
</dbReference>
<evidence type="ECO:0000259" key="8">
    <source>
        <dbReference type="PROSITE" id="PS50158"/>
    </source>
</evidence>
<comment type="function">
    <text evidence="4">Possible splicing regulator involved in the control of cellular survival.</text>
</comment>
<feature type="domain" description="CCHC-type" evidence="8">
    <location>
        <begin position="25"/>
        <end position="40"/>
    </location>
</feature>
<dbReference type="AlphaFoldDB" id="A0A3M6U2Z2"/>
<evidence type="ECO:0000313" key="9">
    <source>
        <dbReference type="EMBL" id="RMX47956.1"/>
    </source>
</evidence>
<keyword evidence="2 6" id="KW-0863">Zinc-finger</keyword>
<keyword evidence="3" id="KW-0862">Zinc</keyword>
<evidence type="ECO:0000256" key="2">
    <source>
        <dbReference type="ARBA" id="ARBA00022771"/>
    </source>
</evidence>
<feature type="region of interest" description="Disordered" evidence="7">
    <location>
        <begin position="52"/>
        <end position="177"/>
    </location>
</feature>
<dbReference type="Proteomes" id="UP000275408">
    <property type="component" value="Unassembled WGS sequence"/>
</dbReference>
<dbReference type="GO" id="GO:0008270">
    <property type="term" value="F:zinc ion binding"/>
    <property type="evidence" value="ECO:0007669"/>
    <property type="project" value="UniProtKB-KW"/>
</dbReference>
<comment type="caution">
    <text evidence="9">The sequence shown here is derived from an EMBL/GenBank/DDBJ whole genome shotgun (WGS) entry which is preliminary data.</text>
</comment>
<dbReference type="STRING" id="46731.A0A3M6U2Z2"/>
<protein>
    <recommendedName>
        <fullName evidence="5">Protein SREK1IP1</fullName>
    </recommendedName>
</protein>
<feature type="compositionally biased region" description="Low complexity" evidence="7">
    <location>
        <begin position="69"/>
        <end position="80"/>
    </location>
</feature>
<feature type="compositionally biased region" description="Polar residues" evidence="7">
    <location>
        <begin position="13"/>
        <end position="23"/>
    </location>
</feature>
<evidence type="ECO:0000256" key="7">
    <source>
        <dbReference type="SAM" id="MobiDB-lite"/>
    </source>
</evidence>
<dbReference type="PANTHER" id="PTHR31437">
    <property type="entry name" value="SREK1IP1 FAMILY MEMBER"/>
    <property type="match status" value="1"/>
</dbReference>
<evidence type="ECO:0000256" key="1">
    <source>
        <dbReference type="ARBA" id="ARBA00022723"/>
    </source>
</evidence>
<feature type="compositionally biased region" description="Basic residues" evidence="7">
    <location>
        <begin position="84"/>
        <end position="94"/>
    </location>
</feature>
<name>A0A3M6U2Z2_POCDA</name>
<keyword evidence="1" id="KW-0479">Metal-binding</keyword>
<feature type="region of interest" description="Disordered" evidence="7">
    <location>
        <begin position="1"/>
        <end position="26"/>
    </location>
</feature>
<evidence type="ECO:0000256" key="5">
    <source>
        <dbReference type="ARBA" id="ARBA00039180"/>
    </source>
</evidence>
<dbReference type="PANTHER" id="PTHR31437:SF1">
    <property type="entry name" value="PROTEIN SREK1IP1"/>
    <property type="match status" value="1"/>
</dbReference>
<dbReference type="EMBL" id="RCHS01002320">
    <property type="protein sequence ID" value="RMX47956.1"/>
    <property type="molecule type" value="Genomic_DNA"/>
</dbReference>
<feature type="compositionally biased region" description="Basic and acidic residues" evidence="7">
    <location>
        <begin position="95"/>
        <end position="112"/>
    </location>
</feature>
<dbReference type="Pfam" id="PF13917">
    <property type="entry name" value="zf-CCHC_3"/>
    <property type="match status" value="1"/>
</dbReference>
<feature type="compositionally biased region" description="Basic and acidic residues" evidence="7">
    <location>
        <begin position="1"/>
        <end position="10"/>
    </location>
</feature>
<gene>
    <name evidence="9" type="ORF">pdam_00005350</name>
</gene>